<dbReference type="InterPro" id="IPR058408">
    <property type="entry name" value="DUF8095"/>
</dbReference>
<accession>A0A336N7M8</accession>
<dbReference type="RefSeq" id="WP_005703436.1">
    <property type="nucleotide sequence ID" value="NZ_LS483485.1"/>
</dbReference>
<organism evidence="4 5">
    <name type="scientific">Aggregatibacter aphrophilus</name>
    <name type="common">Haemophilus aphrophilus</name>
    <dbReference type="NCBI Taxonomy" id="732"/>
    <lineage>
        <taxon>Bacteria</taxon>
        <taxon>Pseudomonadati</taxon>
        <taxon>Pseudomonadota</taxon>
        <taxon>Gammaproteobacteria</taxon>
        <taxon>Pasteurellales</taxon>
        <taxon>Pasteurellaceae</taxon>
        <taxon>Aggregatibacter</taxon>
    </lineage>
</organism>
<dbReference type="EMBL" id="UFSP01000003">
    <property type="protein sequence ID" value="SSZ30046.1"/>
    <property type="molecule type" value="Genomic_DNA"/>
</dbReference>
<evidence type="ECO:0000256" key="1">
    <source>
        <dbReference type="SAM" id="MobiDB-lite"/>
    </source>
</evidence>
<dbReference type="AlphaFoldDB" id="A0A336N7M8"/>
<evidence type="ECO:0000259" key="3">
    <source>
        <dbReference type="Pfam" id="PF26367"/>
    </source>
</evidence>
<protein>
    <recommendedName>
        <fullName evidence="3">DUF8095 domain-containing protein</fullName>
    </recommendedName>
</protein>
<dbReference type="STRING" id="732.ADJ80_04750"/>
<evidence type="ECO:0000313" key="4">
    <source>
        <dbReference type="EMBL" id="SSZ30046.1"/>
    </source>
</evidence>
<dbReference type="Proteomes" id="UP000253728">
    <property type="component" value="Unassembled WGS sequence"/>
</dbReference>
<name>A0A336N7M8_AGGAP</name>
<reference evidence="4 5" key="1">
    <citation type="submission" date="2018-06" db="EMBL/GenBank/DDBJ databases">
        <authorList>
            <consortium name="Pathogen Informatics"/>
            <person name="Doyle S."/>
        </authorList>
    </citation>
    <scope>NUCLEOTIDE SEQUENCE [LARGE SCALE GENOMIC DNA]</scope>
    <source>
        <strain evidence="4 5">NCTC5908</strain>
    </source>
</reference>
<dbReference type="GeneID" id="49635370"/>
<feature type="chain" id="PRO_5016667240" description="DUF8095 domain-containing protein" evidence="2">
    <location>
        <begin position="22"/>
        <end position="205"/>
    </location>
</feature>
<feature type="signal peptide" evidence="2">
    <location>
        <begin position="1"/>
        <end position="21"/>
    </location>
</feature>
<proteinExistence type="predicted"/>
<dbReference type="Pfam" id="PF26367">
    <property type="entry name" value="DUF8095"/>
    <property type="match status" value="1"/>
</dbReference>
<sequence>MILKKLTLGLSFIFFSHVTFAESWSMHISEEGITKKVAEQPNQSRQAGTSKQHFSFSDSNEKGKTTFINKTGNKKFDPSNMADVNELGKSISFEVFEIKENKDSHSVFESGAGICYGFKSNDGVVFTDSTTYYVDKSKQQYYASIIGATVSSSLEPQNVQYAPVFNIKDPNLDREVKSEEQRNGKVLVNKNLKKNKEILSNVVCK</sequence>
<evidence type="ECO:0000256" key="2">
    <source>
        <dbReference type="SAM" id="SignalP"/>
    </source>
</evidence>
<feature type="domain" description="DUF8095" evidence="3">
    <location>
        <begin position="65"/>
        <end position="202"/>
    </location>
</feature>
<keyword evidence="2" id="KW-0732">Signal</keyword>
<feature type="region of interest" description="Disordered" evidence="1">
    <location>
        <begin position="37"/>
        <end position="63"/>
    </location>
</feature>
<feature type="compositionally biased region" description="Polar residues" evidence="1">
    <location>
        <begin position="40"/>
        <end position="58"/>
    </location>
</feature>
<evidence type="ECO:0000313" key="5">
    <source>
        <dbReference type="Proteomes" id="UP000253728"/>
    </source>
</evidence>
<gene>
    <name evidence="4" type="ORF">NCTC5908_01864</name>
</gene>